<comment type="similarity">
    <text evidence="1">Belongs to the short-chain dehydrogenases/reductases (SDR) family.</text>
</comment>
<reference evidence="4 5" key="1">
    <citation type="submission" date="2016-05" db="EMBL/GenBank/DDBJ databases">
        <authorList>
            <person name="Lavstsen T."/>
            <person name="Jespersen J.S."/>
        </authorList>
    </citation>
    <scope>NUCLEOTIDE SEQUENCE [LARGE SCALE GENOMIC DNA]</scope>
    <source>
        <strain evidence="4 5">KCJ1736</strain>
    </source>
</reference>
<keyword evidence="2" id="KW-0560">Oxidoreductase</keyword>
<comment type="caution">
    <text evidence="4">The sequence shown here is derived from an EMBL/GenBank/DDBJ whole genome shotgun (WGS) entry which is preliminary data.</text>
</comment>
<accession>A0A176XF90</accession>
<dbReference type="SMART" id="SM00822">
    <property type="entry name" value="PKS_KR"/>
    <property type="match status" value="1"/>
</dbReference>
<feature type="domain" description="Ketoreductase" evidence="3">
    <location>
        <begin position="7"/>
        <end position="185"/>
    </location>
</feature>
<dbReference type="InterPro" id="IPR036291">
    <property type="entry name" value="NAD(P)-bd_dom_sf"/>
</dbReference>
<dbReference type="PANTHER" id="PTHR48107">
    <property type="entry name" value="NADPH-DEPENDENT ALDEHYDE REDUCTASE-LIKE PROTEIN, CHLOROPLASTIC-RELATED"/>
    <property type="match status" value="1"/>
</dbReference>
<dbReference type="InterPro" id="IPR002347">
    <property type="entry name" value="SDR_fam"/>
</dbReference>
<evidence type="ECO:0000313" key="5">
    <source>
        <dbReference type="Proteomes" id="UP000077098"/>
    </source>
</evidence>
<organism evidence="4 5">
    <name type="scientific">Agrobacterium tumefaciens</name>
    <dbReference type="NCBI Taxonomy" id="358"/>
    <lineage>
        <taxon>Bacteria</taxon>
        <taxon>Pseudomonadati</taxon>
        <taxon>Pseudomonadota</taxon>
        <taxon>Alphaproteobacteria</taxon>
        <taxon>Hyphomicrobiales</taxon>
        <taxon>Rhizobiaceae</taxon>
        <taxon>Rhizobium/Agrobacterium group</taxon>
        <taxon>Agrobacterium</taxon>
        <taxon>Agrobacterium tumefaciens complex</taxon>
    </lineage>
</organism>
<evidence type="ECO:0000256" key="1">
    <source>
        <dbReference type="ARBA" id="ARBA00006484"/>
    </source>
</evidence>
<dbReference type="CDD" id="cd05362">
    <property type="entry name" value="THN_reductase-like_SDR_c"/>
    <property type="match status" value="1"/>
</dbReference>
<dbReference type="InterPro" id="IPR057326">
    <property type="entry name" value="KR_dom"/>
</dbReference>
<dbReference type="RefSeq" id="WP_063947995.1">
    <property type="nucleotide sequence ID" value="NZ_JBJDNA010000003.1"/>
</dbReference>
<name>A0A176XF90_AGRTU</name>
<evidence type="ECO:0000313" key="4">
    <source>
        <dbReference type="EMBL" id="OAE48218.1"/>
    </source>
</evidence>
<dbReference type="Pfam" id="PF13561">
    <property type="entry name" value="adh_short_C2"/>
    <property type="match status" value="1"/>
</dbReference>
<dbReference type="AlphaFoldDB" id="A0A176XF90"/>
<proteinExistence type="inferred from homology"/>
<gene>
    <name evidence="4" type="ORF">A7J57_22725</name>
</gene>
<dbReference type="PANTHER" id="PTHR48107:SF7">
    <property type="entry name" value="RE15974P"/>
    <property type="match status" value="1"/>
</dbReference>
<dbReference type="PRINTS" id="PR00080">
    <property type="entry name" value="SDRFAMILY"/>
</dbReference>
<protein>
    <submittedName>
        <fullName evidence="4">3-ketoacyl-ACP reductase</fullName>
    </submittedName>
</protein>
<sequence>MSQLSSKVAIITGSSRGIGAELAQRLALDGFSIVVNYAGNARPANEVVAKIQAKGGKAIAFQADVANPSAIRSMFDTAEKTFGGVDVVVNCAGIMKLANIADLDDQTFDETVAVNLKGTFLTCREAAKRLRDGGRIINFSSSVIGVRLPSYGVYIATKAAVEGLTQVLSQEMRGRAISVNAVAPGPVATELFLNGKSPELIEHMAKMNPLERLGQTEDIARVVAFLAGPEGGWINGQIIRANGGMC</sequence>
<dbReference type="PRINTS" id="PR00081">
    <property type="entry name" value="GDHRDH"/>
</dbReference>
<evidence type="ECO:0000256" key="2">
    <source>
        <dbReference type="ARBA" id="ARBA00023002"/>
    </source>
</evidence>
<dbReference type="Gene3D" id="3.40.50.720">
    <property type="entry name" value="NAD(P)-binding Rossmann-like Domain"/>
    <property type="match status" value="1"/>
</dbReference>
<dbReference type="GO" id="GO:0016614">
    <property type="term" value="F:oxidoreductase activity, acting on CH-OH group of donors"/>
    <property type="evidence" value="ECO:0007669"/>
    <property type="project" value="UniProtKB-ARBA"/>
</dbReference>
<dbReference type="Proteomes" id="UP000077098">
    <property type="component" value="Unassembled WGS sequence"/>
</dbReference>
<dbReference type="EMBL" id="LXPS01000007">
    <property type="protein sequence ID" value="OAE48218.1"/>
    <property type="molecule type" value="Genomic_DNA"/>
</dbReference>
<evidence type="ECO:0000259" key="3">
    <source>
        <dbReference type="SMART" id="SM00822"/>
    </source>
</evidence>
<dbReference type="SUPFAM" id="SSF51735">
    <property type="entry name" value="NAD(P)-binding Rossmann-fold domains"/>
    <property type="match status" value="1"/>
</dbReference>
<dbReference type="FunFam" id="3.40.50.720:FF:000084">
    <property type="entry name" value="Short-chain dehydrogenase reductase"/>
    <property type="match status" value="1"/>
</dbReference>